<dbReference type="InterPro" id="IPR004358">
    <property type="entry name" value="Sig_transdc_His_kin-like_C"/>
</dbReference>
<protein>
    <recommendedName>
        <fullName evidence="4">histidine kinase</fullName>
        <ecNumber evidence="4">2.7.13.3</ecNumber>
    </recommendedName>
</protein>
<dbReference type="STRING" id="1915309.AXG55_05665"/>
<dbReference type="Gene3D" id="3.30.565.10">
    <property type="entry name" value="Histidine kinase-like ATPase, C-terminal domain"/>
    <property type="match status" value="1"/>
</dbReference>
<comment type="subcellular location">
    <subcellularLocation>
        <location evidence="3">Cell inner membrane</location>
    </subcellularLocation>
    <subcellularLocation>
        <location evidence="2">Membrane</location>
        <topology evidence="2">Multi-pass membrane protein</topology>
    </subcellularLocation>
</comment>
<dbReference type="SMART" id="SM00387">
    <property type="entry name" value="HATPase_c"/>
    <property type="match status" value="1"/>
</dbReference>
<keyword evidence="5" id="KW-1003">Cell membrane</keyword>
<evidence type="ECO:0000313" key="19">
    <source>
        <dbReference type="EMBL" id="APJ03418.1"/>
    </source>
</evidence>
<dbReference type="InterPro" id="IPR036097">
    <property type="entry name" value="HisK_dim/P_sf"/>
</dbReference>
<keyword evidence="14" id="KW-0902">Two-component regulatory system</keyword>
<evidence type="ECO:0000256" key="11">
    <source>
        <dbReference type="ARBA" id="ARBA00022777"/>
    </source>
</evidence>
<dbReference type="InterPro" id="IPR036890">
    <property type="entry name" value="HATPase_C_sf"/>
</dbReference>
<dbReference type="GO" id="GO:0000155">
    <property type="term" value="F:phosphorelay sensor kinase activity"/>
    <property type="evidence" value="ECO:0007669"/>
    <property type="project" value="InterPro"/>
</dbReference>
<dbReference type="InterPro" id="IPR003660">
    <property type="entry name" value="HAMP_dom"/>
</dbReference>
<evidence type="ECO:0000256" key="10">
    <source>
        <dbReference type="ARBA" id="ARBA00022741"/>
    </source>
</evidence>
<keyword evidence="20" id="KW-1185">Reference proteome</keyword>
<keyword evidence="15 16" id="KW-0472">Membrane</keyword>
<dbReference type="GO" id="GO:0005886">
    <property type="term" value="C:plasma membrane"/>
    <property type="evidence" value="ECO:0007669"/>
    <property type="project" value="UniProtKB-SubCell"/>
</dbReference>
<evidence type="ECO:0000259" key="17">
    <source>
        <dbReference type="PROSITE" id="PS50109"/>
    </source>
</evidence>
<evidence type="ECO:0000256" key="1">
    <source>
        <dbReference type="ARBA" id="ARBA00000085"/>
    </source>
</evidence>
<evidence type="ECO:0000256" key="5">
    <source>
        <dbReference type="ARBA" id="ARBA00022475"/>
    </source>
</evidence>
<feature type="transmembrane region" description="Helical" evidence="16">
    <location>
        <begin position="181"/>
        <end position="202"/>
    </location>
</feature>
<keyword evidence="7" id="KW-0597">Phosphoprotein</keyword>
<evidence type="ECO:0000259" key="18">
    <source>
        <dbReference type="PROSITE" id="PS50885"/>
    </source>
</evidence>
<evidence type="ECO:0000256" key="7">
    <source>
        <dbReference type="ARBA" id="ARBA00022553"/>
    </source>
</evidence>
<dbReference type="InterPro" id="IPR006290">
    <property type="entry name" value="CztS_silS_copS"/>
</dbReference>
<evidence type="ECO:0000313" key="20">
    <source>
        <dbReference type="Proteomes" id="UP000184731"/>
    </source>
</evidence>
<accession>A0A1L4CZQ2</accession>
<sequence length="483" mass="56552">MNKLSLFLIRIRKKNFNISLSIWLSFWYFITCIILISSQNFLFNNFVSSFYSQTENLTLDKSIHDIVRLIDKKENHDKTPYKFLLFDDYESFFYLVEDLTNKKIIFISPGMFKFLYSLREYSNEKLPEPSDDINIMKKNSKYFYFVKKELIHNNKLIHIEILADKTNKISLLTKFKNTSSLISYSILFSCLILSVFISRIILSPIHRIMKKIRSINSSNLHERVDINWIPQEVKIIKNSFNEVLERLEDSFARISQFSDDIAHEIRTPLNNLKGEIEVALQNKRTEQEYIDILYSNLEECHRLTKIIDNLMFLSRSEKNNMHINVEEVNIYQELLNLKDLYDGIADEKFISINIFCDIDLTHTLDRVLFQRIISNLLSNAITYNKENGKIDIYAKLNETNLSIEVSDTGIGIAQKDLPHLFDRFYRIDKSRYTPSKNLGLGLSMVKSMIGLHKGTIEIKSKEGQGTSVFVVFPNKTVTSLKLN</sequence>
<dbReference type="Proteomes" id="UP000184731">
    <property type="component" value="Chromosome"/>
</dbReference>
<dbReference type="Gene3D" id="1.10.287.130">
    <property type="match status" value="1"/>
</dbReference>
<dbReference type="Pfam" id="PF00672">
    <property type="entry name" value="HAMP"/>
    <property type="match status" value="1"/>
</dbReference>
<gene>
    <name evidence="19" type="ORF">AXG55_05665</name>
</gene>
<evidence type="ECO:0000256" key="12">
    <source>
        <dbReference type="ARBA" id="ARBA00022840"/>
    </source>
</evidence>
<dbReference type="InterPro" id="IPR003594">
    <property type="entry name" value="HATPase_dom"/>
</dbReference>
<dbReference type="FunFam" id="3.30.565.10:FF:000006">
    <property type="entry name" value="Sensor histidine kinase WalK"/>
    <property type="match status" value="1"/>
</dbReference>
<organism evidence="19 20">
    <name type="scientific">Silvanigrella aquatica</name>
    <dbReference type="NCBI Taxonomy" id="1915309"/>
    <lineage>
        <taxon>Bacteria</taxon>
        <taxon>Pseudomonadati</taxon>
        <taxon>Bdellovibrionota</taxon>
        <taxon>Oligoflexia</taxon>
        <taxon>Silvanigrellales</taxon>
        <taxon>Silvanigrellaceae</taxon>
        <taxon>Silvanigrella</taxon>
    </lineage>
</organism>
<reference evidence="19 20" key="1">
    <citation type="submission" date="2016-10" db="EMBL/GenBank/DDBJ databases">
        <title>Silvanigrella aquatica sp. nov., isolated from a freshwater lake located in the Black Forest, Germany, description of Silvanigrellaceae fam. nov., Silvanigrellales ord. nov., reclassification of the order Bdellovibrionales in the class Oligoflexia, reclassification of the families Bacteriovoracaceae and Halobacteriovoraceae in the new order Bacteriovoracales ord. nov., and reclassification of the family Pseudobacteriovoracaceae in the order Oligoflexiales.</title>
        <authorList>
            <person name="Hahn M.W."/>
            <person name="Schmidt J."/>
            <person name="Koll U."/>
            <person name="Rohde M."/>
            <person name="Verbag S."/>
            <person name="Pitt A."/>
            <person name="Nakai R."/>
            <person name="Naganuma T."/>
            <person name="Lang E."/>
        </authorList>
    </citation>
    <scope>NUCLEOTIDE SEQUENCE [LARGE SCALE GENOMIC DNA]</scope>
    <source>
        <strain evidence="19 20">MWH-Nonnen-W8red</strain>
    </source>
</reference>
<dbReference type="AlphaFoldDB" id="A0A1L4CZQ2"/>
<keyword evidence="6" id="KW-0997">Cell inner membrane</keyword>
<evidence type="ECO:0000256" key="3">
    <source>
        <dbReference type="ARBA" id="ARBA00004533"/>
    </source>
</evidence>
<evidence type="ECO:0000256" key="2">
    <source>
        <dbReference type="ARBA" id="ARBA00004141"/>
    </source>
</evidence>
<evidence type="ECO:0000256" key="4">
    <source>
        <dbReference type="ARBA" id="ARBA00012438"/>
    </source>
</evidence>
<dbReference type="SMART" id="SM00304">
    <property type="entry name" value="HAMP"/>
    <property type="match status" value="1"/>
</dbReference>
<dbReference type="PANTHER" id="PTHR45436:SF15">
    <property type="entry name" value="SENSOR HISTIDINE KINASE CUSS"/>
    <property type="match status" value="1"/>
</dbReference>
<dbReference type="GO" id="GO:0005524">
    <property type="term" value="F:ATP binding"/>
    <property type="evidence" value="ECO:0007669"/>
    <property type="project" value="UniProtKB-KW"/>
</dbReference>
<evidence type="ECO:0000256" key="13">
    <source>
        <dbReference type="ARBA" id="ARBA00022989"/>
    </source>
</evidence>
<dbReference type="FunFam" id="1.10.287.130:FF:000001">
    <property type="entry name" value="Two-component sensor histidine kinase"/>
    <property type="match status" value="1"/>
</dbReference>
<keyword evidence="9 16" id="KW-0812">Transmembrane</keyword>
<dbReference type="EMBL" id="CP017834">
    <property type="protein sequence ID" value="APJ03418.1"/>
    <property type="molecule type" value="Genomic_DNA"/>
</dbReference>
<evidence type="ECO:0000256" key="15">
    <source>
        <dbReference type="ARBA" id="ARBA00023136"/>
    </source>
</evidence>
<dbReference type="CDD" id="cd00082">
    <property type="entry name" value="HisKA"/>
    <property type="match status" value="1"/>
</dbReference>
<dbReference type="NCBIfam" id="TIGR01386">
    <property type="entry name" value="cztS_silS_copS"/>
    <property type="match status" value="1"/>
</dbReference>
<keyword evidence="12" id="KW-0067">ATP-binding</keyword>
<name>A0A1L4CZQ2_9BACT</name>
<evidence type="ECO:0000256" key="6">
    <source>
        <dbReference type="ARBA" id="ARBA00022519"/>
    </source>
</evidence>
<evidence type="ECO:0000256" key="16">
    <source>
        <dbReference type="SAM" id="Phobius"/>
    </source>
</evidence>
<keyword evidence="8" id="KW-0808">Transferase</keyword>
<dbReference type="InterPro" id="IPR005467">
    <property type="entry name" value="His_kinase_dom"/>
</dbReference>
<dbReference type="PRINTS" id="PR00344">
    <property type="entry name" value="BCTRLSENSOR"/>
</dbReference>
<dbReference type="SMART" id="SM00388">
    <property type="entry name" value="HisKA"/>
    <property type="match status" value="1"/>
</dbReference>
<dbReference type="CDD" id="cd00075">
    <property type="entry name" value="HATPase"/>
    <property type="match status" value="1"/>
</dbReference>
<dbReference type="PROSITE" id="PS50885">
    <property type="entry name" value="HAMP"/>
    <property type="match status" value="1"/>
</dbReference>
<keyword evidence="11" id="KW-0418">Kinase</keyword>
<dbReference type="Pfam" id="PF00512">
    <property type="entry name" value="HisKA"/>
    <property type="match status" value="1"/>
</dbReference>
<dbReference type="SUPFAM" id="SSF47384">
    <property type="entry name" value="Homodimeric domain of signal transducing histidine kinase"/>
    <property type="match status" value="1"/>
</dbReference>
<feature type="domain" description="HAMP" evidence="18">
    <location>
        <begin position="199"/>
        <end position="252"/>
    </location>
</feature>
<keyword evidence="13 16" id="KW-1133">Transmembrane helix</keyword>
<dbReference type="Pfam" id="PF02518">
    <property type="entry name" value="HATPase_c"/>
    <property type="match status" value="1"/>
</dbReference>
<comment type="catalytic activity">
    <reaction evidence="1">
        <text>ATP + protein L-histidine = ADP + protein N-phospho-L-histidine.</text>
        <dbReference type="EC" id="2.7.13.3"/>
    </reaction>
</comment>
<dbReference type="KEGG" id="saqi:AXG55_05665"/>
<dbReference type="PROSITE" id="PS50109">
    <property type="entry name" value="HIS_KIN"/>
    <property type="match status" value="1"/>
</dbReference>
<keyword evidence="10" id="KW-0547">Nucleotide-binding</keyword>
<evidence type="ECO:0000256" key="8">
    <source>
        <dbReference type="ARBA" id="ARBA00022679"/>
    </source>
</evidence>
<dbReference type="EC" id="2.7.13.3" evidence="4"/>
<dbReference type="OrthoDB" id="5290273at2"/>
<dbReference type="InterPro" id="IPR003661">
    <property type="entry name" value="HisK_dim/P_dom"/>
</dbReference>
<evidence type="ECO:0000256" key="14">
    <source>
        <dbReference type="ARBA" id="ARBA00023012"/>
    </source>
</evidence>
<dbReference type="PANTHER" id="PTHR45436">
    <property type="entry name" value="SENSOR HISTIDINE KINASE YKOH"/>
    <property type="match status" value="1"/>
</dbReference>
<dbReference type="RefSeq" id="WP_148697149.1">
    <property type="nucleotide sequence ID" value="NZ_CP017834.1"/>
</dbReference>
<dbReference type="Gene3D" id="6.10.340.10">
    <property type="match status" value="1"/>
</dbReference>
<dbReference type="InterPro" id="IPR050428">
    <property type="entry name" value="TCS_sensor_his_kinase"/>
</dbReference>
<dbReference type="SUPFAM" id="SSF55874">
    <property type="entry name" value="ATPase domain of HSP90 chaperone/DNA topoisomerase II/histidine kinase"/>
    <property type="match status" value="1"/>
</dbReference>
<evidence type="ECO:0000256" key="9">
    <source>
        <dbReference type="ARBA" id="ARBA00022692"/>
    </source>
</evidence>
<feature type="domain" description="Histidine kinase" evidence="17">
    <location>
        <begin position="260"/>
        <end position="476"/>
    </location>
</feature>
<feature type="transmembrane region" description="Helical" evidence="16">
    <location>
        <begin position="20"/>
        <end position="42"/>
    </location>
</feature>
<proteinExistence type="predicted"/>